<keyword evidence="4 6" id="KW-1133">Transmembrane helix</keyword>
<evidence type="ECO:0000256" key="3">
    <source>
        <dbReference type="ARBA" id="ARBA00022692"/>
    </source>
</evidence>
<dbReference type="GO" id="GO:0140359">
    <property type="term" value="F:ABC-type transporter activity"/>
    <property type="evidence" value="ECO:0007669"/>
    <property type="project" value="InterPro"/>
</dbReference>
<dbReference type="GO" id="GO:0005886">
    <property type="term" value="C:plasma membrane"/>
    <property type="evidence" value="ECO:0007669"/>
    <property type="project" value="UniProtKB-ARBA"/>
</dbReference>
<feature type="transmembrane region" description="Helical" evidence="6">
    <location>
        <begin position="58"/>
        <end position="76"/>
    </location>
</feature>
<accession>A0A4S4DLU7</accession>
<feature type="domain" description="ABC-2 type transporter transmembrane" evidence="7">
    <location>
        <begin position="37"/>
        <end position="227"/>
    </location>
</feature>
<evidence type="ECO:0000256" key="1">
    <source>
        <dbReference type="ARBA" id="ARBA00004141"/>
    </source>
</evidence>
<feature type="transmembrane region" description="Helical" evidence="6">
    <location>
        <begin position="136"/>
        <end position="159"/>
    </location>
</feature>
<evidence type="ECO:0000313" key="8">
    <source>
        <dbReference type="EMBL" id="THG03514.1"/>
    </source>
</evidence>
<evidence type="ECO:0000313" key="9">
    <source>
        <dbReference type="Proteomes" id="UP000306102"/>
    </source>
</evidence>
<feature type="transmembrane region" description="Helical" evidence="6">
    <location>
        <begin position="171"/>
        <end position="195"/>
    </location>
</feature>
<feature type="transmembrane region" description="Helical" evidence="6">
    <location>
        <begin position="88"/>
        <end position="116"/>
    </location>
</feature>
<sequence>MIFFSRRNQELIKELSTPAPGTNDLYFPTKYSQSFLTQCLACFWKQHWSYWRNSQYNAIRFFMTIVIGIIFGVIFLGKGSKIQQQQDLLNLLGATYSAILFLGASNANAVQIVVAVERTVFYRERAAGMYSELPYAFAQVAIETIYVVIQTLMYALLLYSMIGFEWTAVKFFYFYYFIFMCFTYFSMYGMMVVALTPNHQIAAIVMSFFFSFWNLFSGFLIFRPESPREVFVSSFTLPLGNELKKSVATAHEVVLGQIISQFLEVSNTLRLSCSQVSQTSRILDLKNLRLTSKAVTAKTRPNRALIKMPSSRSKFVCKM</sequence>
<dbReference type="Proteomes" id="UP000306102">
    <property type="component" value="Unassembled WGS sequence"/>
</dbReference>
<evidence type="ECO:0000256" key="5">
    <source>
        <dbReference type="ARBA" id="ARBA00023136"/>
    </source>
</evidence>
<dbReference type="STRING" id="542762.A0A4S4DLU7"/>
<keyword evidence="5 6" id="KW-0472">Membrane</keyword>
<keyword evidence="9" id="KW-1185">Reference proteome</keyword>
<feature type="transmembrane region" description="Helical" evidence="6">
    <location>
        <begin position="201"/>
        <end position="222"/>
    </location>
</feature>
<evidence type="ECO:0000256" key="4">
    <source>
        <dbReference type="ARBA" id="ARBA00022989"/>
    </source>
</evidence>
<gene>
    <name evidence="8" type="ORF">TEA_013724</name>
</gene>
<keyword evidence="3 6" id="KW-0812">Transmembrane</keyword>
<dbReference type="PANTHER" id="PTHR19241">
    <property type="entry name" value="ATP-BINDING CASSETTE TRANSPORTER"/>
    <property type="match status" value="1"/>
</dbReference>
<keyword evidence="2" id="KW-0813">Transport</keyword>
<evidence type="ECO:0000256" key="6">
    <source>
        <dbReference type="SAM" id="Phobius"/>
    </source>
</evidence>
<organism evidence="8 9">
    <name type="scientific">Camellia sinensis var. sinensis</name>
    <name type="common">China tea</name>
    <dbReference type="NCBI Taxonomy" id="542762"/>
    <lineage>
        <taxon>Eukaryota</taxon>
        <taxon>Viridiplantae</taxon>
        <taxon>Streptophyta</taxon>
        <taxon>Embryophyta</taxon>
        <taxon>Tracheophyta</taxon>
        <taxon>Spermatophyta</taxon>
        <taxon>Magnoliopsida</taxon>
        <taxon>eudicotyledons</taxon>
        <taxon>Gunneridae</taxon>
        <taxon>Pentapetalae</taxon>
        <taxon>asterids</taxon>
        <taxon>Ericales</taxon>
        <taxon>Theaceae</taxon>
        <taxon>Camellia</taxon>
    </lineage>
</organism>
<dbReference type="AlphaFoldDB" id="A0A4S4DLU7"/>
<proteinExistence type="predicted"/>
<dbReference type="Pfam" id="PF01061">
    <property type="entry name" value="ABC2_membrane"/>
    <property type="match status" value="1"/>
</dbReference>
<comment type="subcellular location">
    <subcellularLocation>
        <location evidence="1">Membrane</location>
        <topology evidence="1">Multi-pass membrane protein</topology>
    </subcellularLocation>
</comment>
<protein>
    <recommendedName>
        <fullName evidence="7">ABC-2 type transporter transmembrane domain-containing protein</fullName>
    </recommendedName>
</protein>
<evidence type="ECO:0000256" key="2">
    <source>
        <dbReference type="ARBA" id="ARBA00022448"/>
    </source>
</evidence>
<dbReference type="InterPro" id="IPR013525">
    <property type="entry name" value="ABC2_TM"/>
</dbReference>
<name>A0A4S4DLU7_CAMSN</name>
<evidence type="ECO:0000259" key="7">
    <source>
        <dbReference type="Pfam" id="PF01061"/>
    </source>
</evidence>
<dbReference type="EMBL" id="SDRB02010934">
    <property type="protein sequence ID" value="THG03514.1"/>
    <property type="molecule type" value="Genomic_DNA"/>
</dbReference>
<comment type="caution">
    <text evidence="8">The sequence shown here is derived from an EMBL/GenBank/DDBJ whole genome shotgun (WGS) entry which is preliminary data.</text>
</comment>
<reference evidence="8 9" key="1">
    <citation type="journal article" date="2018" name="Proc. Natl. Acad. Sci. U.S.A.">
        <title>Draft genome sequence of Camellia sinensis var. sinensis provides insights into the evolution of the tea genome and tea quality.</title>
        <authorList>
            <person name="Wei C."/>
            <person name="Yang H."/>
            <person name="Wang S."/>
            <person name="Zhao J."/>
            <person name="Liu C."/>
            <person name="Gao L."/>
            <person name="Xia E."/>
            <person name="Lu Y."/>
            <person name="Tai Y."/>
            <person name="She G."/>
            <person name="Sun J."/>
            <person name="Cao H."/>
            <person name="Tong W."/>
            <person name="Gao Q."/>
            <person name="Li Y."/>
            <person name="Deng W."/>
            <person name="Jiang X."/>
            <person name="Wang W."/>
            <person name="Chen Q."/>
            <person name="Zhang S."/>
            <person name="Li H."/>
            <person name="Wu J."/>
            <person name="Wang P."/>
            <person name="Li P."/>
            <person name="Shi C."/>
            <person name="Zheng F."/>
            <person name="Jian J."/>
            <person name="Huang B."/>
            <person name="Shan D."/>
            <person name="Shi M."/>
            <person name="Fang C."/>
            <person name="Yue Y."/>
            <person name="Li F."/>
            <person name="Li D."/>
            <person name="Wei S."/>
            <person name="Han B."/>
            <person name="Jiang C."/>
            <person name="Yin Y."/>
            <person name="Xia T."/>
            <person name="Zhang Z."/>
            <person name="Bennetzen J.L."/>
            <person name="Zhao S."/>
            <person name="Wan X."/>
        </authorList>
    </citation>
    <scope>NUCLEOTIDE SEQUENCE [LARGE SCALE GENOMIC DNA]</scope>
    <source>
        <strain evidence="9">cv. Shuchazao</strain>
        <tissue evidence="8">Leaf</tissue>
    </source>
</reference>